<feature type="region of interest" description="Disordered" evidence="1">
    <location>
        <begin position="1"/>
        <end position="20"/>
    </location>
</feature>
<dbReference type="Gene3D" id="2.120.10.30">
    <property type="entry name" value="TolB, C-terminal domain"/>
    <property type="match status" value="1"/>
</dbReference>
<proteinExistence type="predicted"/>
<accession>A0ABV6NTS7</accession>
<keyword evidence="4" id="KW-1185">Reference proteome</keyword>
<keyword evidence="2" id="KW-0472">Membrane</keyword>
<feature type="region of interest" description="Disordered" evidence="1">
    <location>
        <begin position="51"/>
        <end position="76"/>
    </location>
</feature>
<dbReference type="SUPFAM" id="SSF69304">
    <property type="entry name" value="Tricorn protease N-terminal domain"/>
    <property type="match status" value="1"/>
</dbReference>
<name>A0ABV6NTS7_9ACTN</name>
<feature type="compositionally biased region" description="Low complexity" evidence="1">
    <location>
        <begin position="56"/>
        <end position="76"/>
    </location>
</feature>
<keyword evidence="2" id="KW-1133">Transmembrane helix</keyword>
<dbReference type="EMBL" id="JBHLUE010000004">
    <property type="protein sequence ID" value="MFC0564176.1"/>
    <property type="molecule type" value="Genomic_DNA"/>
</dbReference>
<organism evidence="3 4">
    <name type="scientific">Plantactinospora siamensis</name>
    <dbReference type="NCBI Taxonomy" id="555372"/>
    <lineage>
        <taxon>Bacteria</taxon>
        <taxon>Bacillati</taxon>
        <taxon>Actinomycetota</taxon>
        <taxon>Actinomycetes</taxon>
        <taxon>Micromonosporales</taxon>
        <taxon>Micromonosporaceae</taxon>
        <taxon>Plantactinospora</taxon>
    </lineage>
</organism>
<evidence type="ECO:0000313" key="4">
    <source>
        <dbReference type="Proteomes" id="UP001589894"/>
    </source>
</evidence>
<comment type="caution">
    <text evidence="3">The sequence shown here is derived from an EMBL/GenBank/DDBJ whole genome shotgun (WGS) entry which is preliminary data.</text>
</comment>
<dbReference type="RefSeq" id="WP_377337120.1">
    <property type="nucleotide sequence ID" value="NZ_JBHLUE010000004.1"/>
</dbReference>
<sequence length="387" mass="40471">MDREPYPTGPDVLEHGAGRDDRPGRPWLRWLALALAAVVALVLVVRAERRDPGPPAAERSTAAPSTAATSASAVGPVGSGPAVTELGHPLFGGTAGWELFGRGPDAVVRIEPAPGRVSVTAVPGLASGGPVSFLAGPGRVVIRPLDRVPGYAVPDGRPAQALTGALAEEGPLIPGPEPGTGWLTREHRYELVGLDGQARNVALDQPTLDGGGFVEPDGAGYPLFTGTGGSYSVRPDGIRRLTSGAVLAVGRTRALARECDERYRCATVVVDRRTGARRPLPGRLPSALQVGGSVSPDGNRAALLVEQPPLRPMVHLIDLNTGADRPLDARIESASFDESQYAWSPDGRFLFLLDADGELHATETNSGRSGKVDLGLPRLTQLAVRSR</sequence>
<gene>
    <name evidence="3" type="ORF">ACFFHU_08360</name>
</gene>
<evidence type="ECO:0008006" key="5">
    <source>
        <dbReference type="Google" id="ProtNLM"/>
    </source>
</evidence>
<feature type="transmembrane region" description="Helical" evidence="2">
    <location>
        <begin position="27"/>
        <end position="45"/>
    </location>
</feature>
<keyword evidence="2" id="KW-0812">Transmembrane</keyword>
<evidence type="ECO:0000256" key="1">
    <source>
        <dbReference type="SAM" id="MobiDB-lite"/>
    </source>
</evidence>
<protein>
    <recommendedName>
        <fullName evidence="5">Dipeptidylpeptidase IV N-terminal domain-containing protein</fullName>
    </recommendedName>
</protein>
<evidence type="ECO:0000256" key="2">
    <source>
        <dbReference type="SAM" id="Phobius"/>
    </source>
</evidence>
<reference evidence="3 4" key="1">
    <citation type="submission" date="2024-09" db="EMBL/GenBank/DDBJ databases">
        <authorList>
            <person name="Sun Q."/>
            <person name="Mori K."/>
        </authorList>
    </citation>
    <scope>NUCLEOTIDE SEQUENCE [LARGE SCALE GENOMIC DNA]</scope>
    <source>
        <strain evidence="3 4">TBRC 2205</strain>
    </source>
</reference>
<dbReference type="Proteomes" id="UP001589894">
    <property type="component" value="Unassembled WGS sequence"/>
</dbReference>
<evidence type="ECO:0000313" key="3">
    <source>
        <dbReference type="EMBL" id="MFC0564176.1"/>
    </source>
</evidence>
<dbReference type="InterPro" id="IPR011042">
    <property type="entry name" value="6-blade_b-propeller_TolB-like"/>
</dbReference>